<evidence type="ECO:0000256" key="2">
    <source>
        <dbReference type="ARBA" id="ARBA00009298"/>
    </source>
</evidence>
<evidence type="ECO:0000256" key="5">
    <source>
        <dbReference type="ARBA" id="ARBA00022989"/>
    </source>
</evidence>
<dbReference type="PRINTS" id="PR01837">
    <property type="entry name" value="MGTCSAPBPROT"/>
</dbReference>
<dbReference type="AlphaFoldDB" id="A0A1Q8TDD2"/>
<dbReference type="InterPro" id="IPR049177">
    <property type="entry name" value="MgtC_SapB_SrpB_YhiD_N"/>
</dbReference>
<evidence type="ECO:0000313" key="10">
    <source>
        <dbReference type="Proteomes" id="UP000186806"/>
    </source>
</evidence>
<evidence type="ECO:0000256" key="6">
    <source>
        <dbReference type="ARBA" id="ARBA00023136"/>
    </source>
</evidence>
<feature type="transmembrane region" description="Helical" evidence="7">
    <location>
        <begin position="123"/>
        <end position="142"/>
    </location>
</feature>
<proteinExistence type="inferred from homology"/>
<protein>
    <recommendedName>
        <fullName evidence="7">Protein MgtC</fullName>
    </recommendedName>
</protein>
<organism evidence="9 10">
    <name type="scientific">Chromohalobacter japonicus</name>
    <dbReference type="NCBI Taxonomy" id="223900"/>
    <lineage>
        <taxon>Bacteria</taxon>
        <taxon>Pseudomonadati</taxon>
        <taxon>Pseudomonadota</taxon>
        <taxon>Gammaproteobacteria</taxon>
        <taxon>Oceanospirillales</taxon>
        <taxon>Halomonadaceae</taxon>
        <taxon>Chromohalobacter</taxon>
    </lineage>
</organism>
<accession>A0A1Q8TDD2</accession>
<reference evidence="9 10" key="1">
    <citation type="submission" date="2016-12" db="EMBL/GenBank/DDBJ databases">
        <title>Draft genome sequences of strains Salinicola socius SMB35, Salinicola sp. MH3R3-1 and Chromohalobacter sp. SMB17 from the Verkhnekamsk potash mining region of Russia.</title>
        <authorList>
            <person name="Mavrodi D.V."/>
            <person name="Olsson B.E."/>
            <person name="Korsakova E.S."/>
            <person name="Pyankova A."/>
            <person name="Mavrodi O.V."/>
            <person name="Plotnikova E.G."/>
        </authorList>
    </citation>
    <scope>NUCLEOTIDE SEQUENCE [LARGE SCALE GENOMIC DNA]</scope>
    <source>
        <strain evidence="9 10">SMB17</strain>
    </source>
</reference>
<comment type="caution">
    <text evidence="9">The sequence shown here is derived from an EMBL/GenBank/DDBJ whole genome shotgun (WGS) entry which is preliminary data.</text>
</comment>
<dbReference type="PANTHER" id="PTHR33778:SF1">
    <property type="entry name" value="MAGNESIUM TRANSPORTER YHID-RELATED"/>
    <property type="match status" value="1"/>
</dbReference>
<keyword evidence="6 7" id="KW-0472">Membrane</keyword>
<dbReference type="InterPro" id="IPR003416">
    <property type="entry name" value="MgtC/SapB/SrpB/YhiD_fam"/>
</dbReference>
<comment type="subcellular location">
    <subcellularLocation>
        <location evidence="7">Cell inner membrane</location>
        <topology evidence="7">Multi-pass membrane protein</topology>
    </subcellularLocation>
    <subcellularLocation>
        <location evidence="1">Cell membrane</location>
        <topology evidence="1">Multi-pass membrane protein</topology>
    </subcellularLocation>
</comment>
<keyword evidence="7" id="KW-0997">Cell inner membrane</keyword>
<feature type="transmembrane region" description="Helical" evidence="7">
    <location>
        <begin position="36"/>
        <end position="55"/>
    </location>
</feature>
<evidence type="ECO:0000256" key="7">
    <source>
        <dbReference type="RuleBase" id="RU365041"/>
    </source>
</evidence>
<dbReference type="STRING" id="223900.GCA_000821045_01581"/>
<keyword evidence="5 7" id="KW-1133">Transmembrane helix</keyword>
<feature type="transmembrane region" description="Helical" evidence="7">
    <location>
        <begin position="75"/>
        <end position="92"/>
    </location>
</feature>
<dbReference type="Pfam" id="PF02308">
    <property type="entry name" value="MgtC"/>
    <property type="match status" value="1"/>
</dbReference>
<dbReference type="GO" id="GO:0005886">
    <property type="term" value="C:plasma membrane"/>
    <property type="evidence" value="ECO:0007669"/>
    <property type="project" value="UniProtKB-SubCell"/>
</dbReference>
<keyword evidence="10" id="KW-1185">Reference proteome</keyword>
<feature type="domain" description="MgtC/SapB/SrpB/YhiD N-terminal" evidence="8">
    <location>
        <begin position="12"/>
        <end position="143"/>
    </location>
</feature>
<keyword evidence="3" id="KW-1003">Cell membrane</keyword>
<dbReference type="EMBL" id="MSDQ01000020">
    <property type="protein sequence ID" value="OLO11638.1"/>
    <property type="molecule type" value="Genomic_DNA"/>
</dbReference>
<comment type="similarity">
    <text evidence="2 7">Belongs to the MgtC/SapB family.</text>
</comment>
<sequence length="231" mass="25993">MSVSAWTIVMHLGAAWLAGSLIGLERTFHGRPAGFRTHALVCVASALLMMVTVYQWQWLGSDVPEETIRTDPTRMAQGIMTGIGFLGAGVIFKEGLTVHGLTTAASIWITSALGILFGVGFWWPGVVATLVTLLTLSLFRLVEARMPSRTFARCILRFDSQRILAESEIYALMKAHRFHIESLSYRTRDEGHQFEYRMMLRTHDRHYLPLLATDLRNHETLLEFQLSPTGD</sequence>
<feature type="transmembrane region" description="Helical" evidence="7">
    <location>
        <begin position="6"/>
        <end position="24"/>
    </location>
</feature>
<evidence type="ECO:0000256" key="4">
    <source>
        <dbReference type="ARBA" id="ARBA00022692"/>
    </source>
</evidence>
<dbReference type="RefSeq" id="WP_075369012.1">
    <property type="nucleotide sequence ID" value="NZ_JAKGAJ010000003.1"/>
</dbReference>
<evidence type="ECO:0000313" key="9">
    <source>
        <dbReference type="EMBL" id="OLO11638.1"/>
    </source>
</evidence>
<dbReference type="Proteomes" id="UP000186806">
    <property type="component" value="Unassembled WGS sequence"/>
</dbReference>
<gene>
    <name evidence="9" type="ORF">BTW10_08370</name>
</gene>
<dbReference type="PANTHER" id="PTHR33778">
    <property type="entry name" value="PROTEIN MGTC"/>
    <property type="match status" value="1"/>
</dbReference>
<name>A0A1Q8TDD2_9GAMM</name>
<evidence type="ECO:0000256" key="1">
    <source>
        <dbReference type="ARBA" id="ARBA00004651"/>
    </source>
</evidence>
<evidence type="ECO:0000259" key="8">
    <source>
        <dbReference type="Pfam" id="PF02308"/>
    </source>
</evidence>
<keyword evidence="4 7" id="KW-0812">Transmembrane</keyword>
<evidence type="ECO:0000256" key="3">
    <source>
        <dbReference type="ARBA" id="ARBA00022475"/>
    </source>
</evidence>